<dbReference type="Gene3D" id="1.20.1050.80">
    <property type="entry name" value="VPS9 domain"/>
    <property type="match status" value="2"/>
</dbReference>
<dbReference type="PROSITE" id="PS51205">
    <property type="entry name" value="VPS9"/>
    <property type="match status" value="1"/>
</dbReference>
<feature type="region of interest" description="Disordered" evidence="1">
    <location>
        <begin position="443"/>
        <end position="472"/>
    </location>
</feature>
<dbReference type="PANTHER" id="PTHR23101">
    <property type="entry name" value="RAB GDP/GTP EXCHANGE FACTOR"/>
    <property type="match status" value="1"/>
</dbReference>
<dbReference type="Proteomes" id="UP000076738">
    <property type="component" value="Unassembled WGS sequence"/>
</dbReference>
<feature type="compositionally biased region" description="Basic and acidic residues" evidence="1">
    <location>
        <begin position="1018"/>
        <end position="1037"/>
    </location>
</feature>
<feature type="compositionally biased region" description="Low complexity" evidence="1">
    <location>
        <begin position="64"/>
        <end position="81"/>
    </location>
</feature>
<name>A0A167S9Q1_CALVF</name>
<feature type="region of interest" description="Disordered" evidence="1">
    <location>
        <begin position="252"/>
        <end position="285"/>
    </location>
</feature>
<dbReference type="GO" id="GO:0016192">
    <property type="term" value="P:vesicle-mediated transport"/>
    <property type="evidence" value="ECO:0007669"/>
    <property type="project" value="InterPro"/>
</dbReference>
<evidence type="ECO:0000313" key="3">
    <source>
        <dbReference type="EMBL" id="KZP01711.1"/>
    </source>
</evidence>
<feature type="compositionally biased region" description="Low complexity" evidence="1">
    <location>
        <begin position="14"/>
        <end position="51"/>
    </location>
</feature>
<dbReference type="PANTHER" id="PTHR23101:SF25">
    <property type="entry name" value="GTPASE-ACTIVATING PROTEIN AND VPS9 DOMAIN-CONTAINING PROTEIN 1"/>
    <property type="match status" value="1"/>
</dbReference>
<dbReference type="GO" id="GO:0005829">
    <property type="term" value="C:cytosol"/>
    <property type="evidence" value="ECO:0007669"/>
    <property type="project" value="TreeGrafter"/>
</dbReference>
<feature type="compositionally biased region" description="Acidic residues" evidence="1">
    <location>
        <begin position="987"/>
        <end position="997"/>
    </location>
</feature>
<feature type="domain" description="VPS9" evidence="2">
    <location>
        <begin position="504"/>
        <end position="805"/>
    </location>
</feature>
<sequence length="1160" mass="123570">MSIGRSQGPPLPGTSLPAHPLLSPAPSALSSPSLSPSTSLTTPPTTGTTPPKYIPYTPRHRPVASTSTTTASALTSTNATAIGSPTSSSMVGGATRELQRQNMKSEVQGMGLSGESAGWGMLERLSGLGAADEEWEEVWALITVGKEGQATLLLPREPLPNSEITADLVRDHIVFLSPPSSSAPTPLVTASGLRGTVTRSTLAFRSSLPTDSAQYAALLSAPTRGGALHALPPLPLPTVPGSQYPTFLLPGTPLPIPLPARPSPVPPPLPTRPTQTQQKQHHTTRLSSLPFASLFGTRPPAAAPAAAAPPPAPPPNTSSSTPTARPGTPGTPGEGPTISVWPVDHILRTRDISLSIHKSVRSELKLALSGLPSWLPDRVNTFLAPYLPVVKQAKPSKLRTSLGSAGPPSPGPELAPSEEAFQAFYKALGADLGMYYEHSSSPTSGSVIRRGSKELDRAEGEDLSEKEREVGAISSPREALDRVESVLCTLLYDRLFCPAESDDARHDEALASRVAALNMLDLGLGHLGVDVLGSGGEAGGEEGVEEVVRACGLELQKLAQVQAPKEKAQILVVAHKLVAEGLARLPPLRLRPDEEEEEGGRERELTARPMALGQEMEMEMEQEMRTARPEEYAELTAKPLNGFRVEEQEQELQEHVNGDADMHRSMEQELEQAQLESVTSPAGDTDGQDALVRTPPVPALRFPSERAAEEEEEKVAQHAQQPPPLPPRHTSVSPSPAPQATAAADLMLPLIIFAVVKSNPAQLVSHLLYVQRYRDTTVGGEENYCLINLSAVVEFLEHVDLGVLGLGGQEKVLSIDDLTPIPLVRSPQAQAQAEAVENMSGRLRGTVTQVGELAASTNKVISGVVDSSFSALRGLLSQGPLSAEPLSPTDDLAKIAPWNSSNSNSSRPGFGLLRRASGFSIASMAASLPGGHGRTRSMHAREEGEDEEGGRPLVDVSSRANSIREEVETESEEEGSDEETTGTSGQTEDEEEEEGGEEERGYRSDVRSVRSFSSMMSRESRERDERRERMSIHDRLAHMAAGRFNPKGAQPGQAQGEGSNSRRLASPPRSRRTSLLSPTLPAGYSNAPPSDSRSPSPGEQSPALAPAPLPLPLAIPKIQGPNTRFMSCSPDELRLSEIGELLREYRRVVGALKEVGGFEE</sequence>
<evidence type="ECO:0000256" key="1">
    <source>
        <dbReference type="SAM" id="MobiDB-lite"/>
    </source>
</evidence>
<dbReference type="GO" id="GO:0005085">
    <property type="term" value="F:guanyl-nucleotide exchange factor activity"/>
    <property type="evidence" value="ECO:0007669"/>
    <property type="project" value="InterPro"/>
</dbReference>
<feature type="compositionally biased region" description="Acidic residues" evidence="1">
    <location>
        <begin position="967"/>
        <end position="980"/>
    </location>
</feature>
<feature type="region of interest" description="Disordered" evidence="1">
    <location>
        <begin position="925"/>
        <end position="1115"/>
    </location>
</feature>
<accession>A0A167S9Q1</accession>
<feature type="compositionally biased region" description="Low complexity" evidence="1">
    <location>
        <begin position="317"/>
        <end position="328"/>
    </location>
</feature>
<feature type="region of interest" description="Disordered" evidence="1">
    <location>
        <begin position="1"/>
        <end position="95"/>
    </location>
</feature>
<feature type="compositionally biased region" description="Pro residues" evidence="1">
    <location>
        <begin position="307"/>
        <end position="316"/>
    </location>
</feature>
<feature type="compositionally biased region" description="Low complexity" evidence="1">
    <location>
        <begin position="1061"/>
        <end position="1081"/>
    </location>
</feature>
<feature type="region of interest" description="Disordered" evidence="1">
    <location>
        <begin position="668"/>
        <end position="689"/>
    </location>
</feature>
<dbReference type="SUPFAM" id="SSF109993">
    <property type="entry name" value="VPS9 domain"/>
    <property type="match status" value="1"/>
</dbReference>
<protein>
    <recommendedName>
        <fullName evidence="2">VPS9 domain-containing protein</fullName>
    </recommendedName>
</protein>
<dbReference type="InterPro" id="IPR037191">
    <property type="entry name" value="VPS9_dom_sf"/>
</dbReference>
<keyword evidence="4" id="KW-1185">Reference proteome</keyword>
<evidence type="ECO:0000313" key="4">
    <source>
        <dbReference type="Proteomes" id="UP000076738"/>
    </source>
</evidence>
<dbReference type="GO" id="GO:0031267">
    <property type="term" value="F:small GTPase binding"/>
    <property type="evidence" value="ECO:0007669"/>
    <property type="project" value="TreeGrafter"/>
</dbReference>
<feature type="compositionally biased region" description="Basic and acidic residues" evidence="1">
    <location>
        <begin position="451"/>
        <end position="470"/>
    </location>
</feature>
<feature type="region of interest" description="Disordered" evidence="1">
    <location>
        <begin position="298"/>
        <end position="338"/>
    </location>
</feature>
<dbReference type="InterPro" id="IPR003123">
    <property type="entry name" value="VPS9"/>
</dbReference>
<dbReference type="STRING" id="1330018.A0A167S9Q1"/>
<evidence type="ECO:0000259" key="2">
    <source>
        <dbReference type="PROSITE" id="PS51205"/>
    </source>
</evidence>
<organism evidence="3 4">
    <name type="scientific">Calocera viscosa (strain TUFC12733)</name>
    <dbReference type="NCBI Taxonomy" id="1330018"/>
    <lineage>
        <taxon>Eukaryota</taxon>
        <taxon>Fungi</taxon>
        <taxon>Dikarya</taxon>
        <taxon>Basidiomycota</taxon>
        <taxon>Agaricomycotina</taxon>
        <taxon>Dacrymycetes</taxon>
        <taxon>Dacrymycetales</taxon>
        <taxon>Dacrymycetaceae</taxon>
        <taxon>Calocera</taxon>
    </lineage>
</organism>
<feature type="compositionally biased region" description="Polar residues" evidence="1">
    <location>
        <begin position="1087"/>
        <end position="1099"/>
    </location>
</feature>
<feature type="compositionally biased region" description="Pro residues" evidence="1">
    <location>
        <begin position="252"/>
        <end position="271"/>
    </location>
</feature>
<dbReference type="Pfam" id="PF02204">
    <property type="entry name" value="VPS9"/>
    <property type="match status" value="1"/>
</dbReference>
<proteinExistence type="predicted"/>
<reference evidence="3 4" key="1">
    <citation type="journal article" date="2016" name="Mol. Biol. Evol.">
        <title>Comparative Genomics of Early-Diverging Mushroom-Forming Fungi Provides Insights into the Origins of Lignocellulose Decay Capabilities.</title>
        <authorList>
            <person name="Nagy L.G."/>
            <person name="Riley R."/>
            <person name="Tritt A."/>
            <person name="Adam C."/>
            <person name="Daum C."/>
            <person name="Floudas D."/>
            <person name="Sun H."/>
            <person name="Yadav J.S."/>
            <person name="Pangilinan J."/>
            <person name="Larsson K.H."/>
            <person name="Matsuura K."/>
            <person name="Barry K."/>
            <person name="Labutti K."/>
            <person name="Kuo R."/>
            <person name="Ohm R.A."/>
            <person name="Bhattacharya S.S."/>
            <person name="Shirouzu T."/>
            <person name="Yoshinaga Y."/>
            <person name="Martin F.M."/>
            <person name="Grigoriev I.V."/>
            <person name="Hibbett D.S."/>
        </authorList>
    </citation>
    <scope>NUCLEOTIDE SEQUENCE [LARGE SCALE GENOMIC DNA]</scope>
    <source>
        <strain evidence="3 4">TUFC12733</strain>
    </source>
</reference>
<feature type="region of interest" description="Disordered" evidence="1">
    <location>
        <begin position="706"/>
        <end position="738"/>
    </location>
</feature>
<dbReference type="InterPro" id="IPR045046">
    <property type="entry name" value="Vps9-like"/>
</dbReference>
<dbReference type="AlphaFoldDB" id="A0A167S9Q1"/>
<dbReference type="EMBL" id="KV417266">
    <property type="protein sequence ID" value="KZP01711.1"/>
    <property type="molecule type" value="Genomic_DNA"/>
</dbReference>
<dbReference type="OrthoDB" id="10264848at2759"/>
<gene>
    <name evidence="3" type="ORF">CALVIDRAFT_552043</name>
</gene>
<feature type="compositionally biased region" description="Basic and acidic residues" evidence="1">
    <location>
        <begin position="998"/>
        <end position="1008"/>
    </location>
</feature>
<dbReference type="GO" id="GO:0030139">
    <property type="term" value="C:endocytic vesicle"/>
    <property type="evidence" value="ECO:0007669"/>
    <property type="project" value="TreeGrafter"/>
</dbReference>